<evidence type="ECO:0000313" key="2">
    <source>
        <dbReference type="Proteomes" id="UP000013911"/>
    </source>
</evidence>
<gene>
    <name evidence="1" type="ORF">H131_22476</name>
</gene>
<name>R7Z7Y8_LYSSH</name>
<dbReference type="EMBL" id="AQPX01000043">
    <property type="protein sequence ID" value="EON70267.1"/>
    <property type="molecule type" value="Genomic_DNA"/>
</dbReference>
<organism evidence="1 2">
    <name type="scientific">Lysinibacillus sphaericus OT4b.31</name>
    <dbReference type="NCBI Taxonomy" id="1285586"/>
    <lineage>
        <taxon>Bacteria</taxon>
        <taxon>Bacillati</taxon>
        <taxon>Bacillota</taxon>
        <taxon>Bacilli</taxon>
        <taxon>Bacillales</taxon>
        <taxon>Bacillaceae</taxon>
        <taxon>Lysinibacillus</taxon>
    </lineage>
</organism>
<proteinExistence type="predicted"/>
<accession>R7Z7Y8</accession>
<sequence>MPIIPDSPSVGPYMKAVSAFTELVFKLSGIYGAGENNINGQDHIPLIAQVTSEMDKLLTNKLYDIFYTQYKGTLSGLNIRYKE</sequence>
<dbReference type="HOGENOM" id="CLU_2538555_0_0_9"/>
<dbReference type="Proteomes" id="UP000013911">
    <property type="component" value="Unassembled WGS sequence"/>
</dbReference>
<dbReference type="OrthoDB" id="3053962at2"/>
<comment type="caution">
    <text evidence="1">The sequence shown here is derived from an EMBL/GenBank/DDBJ whole genome shotgun (WGS) entry which is preliminary data.</text>
</comment>
<protein>
    <submittedName>
        <fullName evidence="1">Uncharacterized protein</fullName>
    </submittedName>
</protein>
<dbReference type="RefSeq" id="WP_010861389.1">
    <property type="nucleotide sequence ID" value="NZ_KB933418.1"/>
</dbReference>
<dbReference type="AlphaFoldDB" id="R7Z7Y8"/>
<evidence type="ECO:0000313" key="1">
    <source>
        <dbReference type="EMBL" id="EON70267.1"/>
    </source>
</evidence>
<reference evidence="1 2" key="1">
    <citation type="submission" date="2013-04" db="EMBL/GenBank/DDBJ databases">
        <title>Draft genome of the heavy metal tolerant bacterium Lysinibacillus sphaericus strain OT4b.31.</title>
        <authorList>
            <person name="Pena-Montenegro T.D."/>
            <person name="Dussan J."/>
        </authorList>
    </citation>
    <scope>NUCLEOTIDE SEQUENCE [LARGE SCALE GENOMIC DNA]</scope>
    <source>
        <strain evidence="1 2">OT4b.31</strain>
    </source>
</reference>